<protein>
    <submittedName>
        <fullName evidence="1">Cell surface protein</fullName>
    </submittedName>
</protein>
<dbReference type="HOGENOM" id="CLU_1036705_0_0_2"/>
<sequence length="268" mass="28904">MADRKIIAAIIIVAVIAVGGTAAYLSGSVAGDNDEKETNDIATVTETNNGGEDTATVTETNNGGEDMTTVTETNNDGEDMTTVTETNNDGEDMTTVTETNNGGDNGGDTENEVHFALVDPKKAATEEWTQTLLNESHNDTTDVVWITGSGKTLLDAWEDAATRNGYAYAIGENPSYSGQLSTINGPFTNYEDWGNTGEGFVWWKTYVCDGSDLNTWDHSLSQTGVVLADHSASEYPYFAFVWGVWETWPNPWGMGSDVTVLPSDYQSK</sequence>
<dbReference type="EMBL" id="CP009508">
    <property type="protein sequence ID" value="AKB37156.1"/>
    <property type="molecule type" value="Genomic_DNA"/>
</dbReference>
<proteinExistence type="predicted"/>
<dbReference type="KEGG" id="msj:MSSAC_2566"/>
<dbReference type="RefSeq" id="WP_048183337.1">
    <property type="nucleotide sequence ID" value="NZ_CP009508.1"/>
</dbReference>
<gene>
    <name evidence="1" type="ORF">MSSAC_2566</name>
</gene>
<dbReference type="GeneID" id="24872218"/>
<accession>A0A0E3LDF0</accession>
<dbReference type="AlphaFoldDB" id="A0A0E3LDF0"/>
<organism evidence="1 2">
    <name type="scientific">Methanosarcina siciliae C2J</name>
    <dbReference type="NCBI Taxonomy" id="1434118"/>
    <lineage>
        <taxon>Archaea</taxon>
        <taxon>Methanobacteriati</taxon>
        <taxon>Methanobacteriota</taxon>
        <taxon>Stenosarchaea group</taxon>
        <taxon>Methanomicrobia</taxon>
        <taxon>Methanosarcinales</taxon>
        <taxon>Methanosarcinaceae</taxon>
        <taxon>Methanosarcina</taxon>
    </lineage>
</organism>
<evidence type="ECO:0000313" key="2">
    <source>
        <dbReference type="Proteomes" id="UP000033123"/>
    </source>
</evidence>
<dbReference type="PATRIC" id="fig|1434118.4.peg.3325"/>
<evidence type="ECO:0000313" key="1">
    <source>
        <dbReference type="EMBL" id="AKB37156.1"/>
    </source>
</evidence>
<name>A0A0E3LDF0_9EURY</name>
<reference evidence="1 2" key="1">
    <citation type="submission" date="2014-07" db="EMBL/GenBank/DDBJ databases">
        <title>Methanogenic archaea and the global carbon cycle.</title>
        <authorList>
            <person name="Henriksen J.R."/>
            <person name="Luke J."/>
            <person name="Reinhart S."/>
            <person name="Benedict M.N."/>
            <person name="Youngblut N.D."/>
            <person name="Metcalf M.E."/>
            <person name="Whitaker R.J."/>
            <person name="Metcalf W.W."/>
        </authorList>
    </citation>
    <scope>NUCLEOTIDE SEQUENCE [LARGE SCALE GENOMIC DNA]</scope>
    <source>
        <strain evidence="1 2">C2J</strain>
    </source>
</reference>
<dbReference type="Proteomes" id="UP000033123">
    <property type="component" value="Chromosome"/>
</dbReference>